<dbReference type="Gene3D" id="1.10.287.1260">
    <property type="match status" value="1"/>
</dbReference>
<dbReference type="InterPro" id="IPR049278">
    <property type="entry name" value="MS_channel_C"/>
</dbReference>
<dbReference type="InterPro" id="IPR052702">
    <property type="entry name" value="MscS-like_channel"/>
</dbReference>
<organism evidence="12 13">
    <name type="scientific">Bythopirellula goksoeyrii</name>
    <dbReference type="NCBI Taxonomy" id="1400387"/>
    <lineage>
        <taxon>Bacteria</taxon>
        <taxon>Pseudomonadati</taxon>
        <taxon>Planctomycetota</taxon>
        <taxon>Planctomycetia</taxon>
        <taxon>Pirellulales</taxon>
        <taxon>Lacipirellulaceae</taxon>
        <taxon>Bythopirellula</taxon>
    </lineage>
</organism>
<dbReference type="Pfam" id="PF21082">
    <property type="entry name" value="MS_channel_3rd"/>
    <property type="match status" value="1"/>
</dbReference>
<feature type="domain" description="Mechanosensitive ion channel MscS" evidence="10">
    <location>
        <begin position="570"/>
        <end position="636"/>
    </location>
</feature>
<feature type="transmembrane region" description="Helical" evidence="9">
    <location>
        <begin position="548"/>
        <end position="567"/>
    </location>
</feature>
<dbReference type="InterPro" id="IPR011066">
    <property type="entry name" value="MscS_channel_C_sf"/>
</dbReference>
<evidence type="ECO:0000256" key="7">
    <source>
        <dbReference type="SAM" id="Coils"/>
    </source>
</evidence>
<dbReference type="Proteomes" id="UP000323917">
    <property type="component" value="Chromosome"/>
</dbReference>
<dbReference type="AlphaFoldDB" id="A0A5B9QD18"/>
<evidence type="ECO:0000256" key="1">
    <source>
        <dbReference type="ARBA" id="ARBA00004651"/>
    </source>
</evidence>
<sequence>MWHDPQILIRSALTSSVCVARSAHKCRWYCFGTVIAWGCLLLFASAEQTVGAAQSEAQVKPPASKESLLVLQAECSQERARIESAIDNVNEKGRPGTKEILAEELELWEQLDLLVAQRLSTIEDRIEVYHQLQLKHEQQLTLETDESPHSFLRLDDQKDALLEQQRDVEVLELEREAEQSLLLDSKNQLYEAESKRRQAQEDLEFSSPSEANALQSKLVLLELRCRVLGCNTDLHRERCELLKQSAVLANAKMQALEVHINAIAGEVRFSAEELEERLGLIGRIQKQAKSQLKEAEHRLRKASRRRSQEDSSSLDNTEFETAREETELLQQLLTEISGVRDCWQRRFQFANKDFESGEPSQWLSEAIASKRRIDRLADKLNFHRMHWQNAAMTLERKSNSDEIKATERAEIESKLSDIQQAIEFYSSTQVLAAGGQRLFERFIDELQMHFENQSWQELVQRITASLDATWNYEIASIDDRPITISKICCGLALLFLGYWSSRLVSNATARRVMPRCGISPTAIAPLRTVLFYSLLIVFAFVSLEVVNVPLTVFTFLGGAIAIGVGFGSQNILNNFISGLILLAERPIRIGDLVNIEGIDANVEHIGARSTRVRTGANLEILVPNSKFLENNVTNWTLSDSRSRTSLTVGVAYGSPVRKVIEILDSTIRNHPKVITEPEPIVLFKNFGDSALEFEVHFWIQMKRMMEAAKVQSDLRVEIDDRFNEEGIVIAFPQTDVHLDLQKPLDIRVSKHPMPRQNDAYPMRAA</sequence>
<dbReference type="InterPro" id="IPR023408">
    <property type="entry name" value="MscS_beta-dom_sf"/>
</dbReference>
<accession>A0A5B9QD18</accession>
<reference evidence="12 13" key="1">
    <citation type="submission" date="2019-08" db="EMBL/GenBank/DDBJ databases">
        <title>Deep-cultivation of Planctomycetes and their phenomic and genomic characterization uncovers novel biology.</title>
        <authorList>
            <person name="Wiegand S."/>
            <person name="Jogler M."/>
            <person name="Boedeker C."/>
            <person name="Pinto D."/>
            <person name="Vollmers J."/>
            <person name="Rivas-Marin E."/>
            <person name="Kohn T."/>
            <person name="Peeters S.H."/>
            <person name="Heuer A."/>
            <person name="Rast P."/>
            <person name="Oberbeckmann S."/>
            <person name="Bunk B."/>
            <person name="Jeske O."/>
            <person name="Meyerdierks A."/>
            <person name="Storesund J.E."/>
            <person name="Kallscheuer N."/>
            <person name="Luecker S."/>
            <person name="Lage O.M."/>
            <person name="Pohl T."/>
            <person name="Merkel B.J."/>
            <person name="Hornburger P."/>
            <person name="Mueller R.-W."/>
            <person name="Bruemmer F."/>
            <person name="Labrenz M."/>
            <person name="Spormann A.M."/>
            <person name="Op den Camp H."/>
            <person name="Overmann J."/>
            <person name="Amann R."/>
            <person name="Jetten M.S.M."/>
            <person name="Mascher T."/>
            <person name="Medema M.H."/>
            <person name="Devos D.P."/>
            <person name="Kaster A.-K."/>
            <person name="Ovreas L."/>
            <person name="Rohde M."/>
            <person name="Galperin M.Y."/>
            <person name="Jogler C."/>
        </authorList>
    </citation>
    <scope>NUCLEOTIDE SEQUENCE [LARGE SCALE GENOMIC DNA]</scope>
    <source>
        <strain evidence="12 13">Pr1d</strain>
    </source>
</reference>
<dbReference type="Pfam" id="PF00924">
    <property type="entry name" value="MS_channel_2nd"/>
    <property type="match status" value="1"/>
</dbReference>
<dbReference type="GO" id="GO:0005886">
    <property type="term" value="C:plasma membrane"/>
    <property type="evidence" value="ECO:0007669"/>
    <property type="project" value="UniProtKB-SubCell"/>
</dbReference>
<proteinExistence type="inferred from homology"/>
<keyword evidence="13" id="KW-1185">Reference proteome</keyword>
<keyword evidence="5 9" id="KW-1133">Transmembrane helix</keyword>
<dbReference type="Gene3D" id="2.30.30.60">
    <property type="match status" value="1"/>
</dbReference>
<keyword evidence="4 9" id="KW-0812">Transmembrane</keyword>
<keyword evidence="7" id="KW-0175">Coiled coil</keyword>
<dbReference type="PANTHER" id="PTHR30347">
    <property type="entry name" value="POTASSIUM CHANNEL RELATED"/>
    <property type="match status" value="1"/>
</dbReference>
<evidence type="ECO:0000256" key="2">
    <source>
        <dbReference type="ARBA" id="ARBA00008017"/>
    </source>
</evidence>
<dbReference type="InterPro" id="IPR006685">
    <property type="entry name" value="MscS_channel_2nd"/>
</dbReference>
<dbReference type="KEGG" id="bgok:Pr1d_41850"/>
<protein>
    <submittedName>
        <fullName evidence="12">Mechanosensitive channel MscK</fullName>
    </submittedName>
</protein>
<evidence type="ECO:0000256" key="6">
    <source>
        <dbReference type="ARBA" id="ARBA00023136"/>
    </source>
</evidence>
<comment type="subcellular location">
    <subcellularLocation>
        <location evidence="1">Cell membrane</location>
        <topology evidence="1">Multi-pass membrane protein</topology>
    </subcellularLocation>
</comment>
<feature type="transmembrane region" description="Helical" evidence="9">
    <location>
        <begin position="522"/>
        <end position="542"/>
    </location>
</feature>
<evidence type="ECO:0000313" key="12">
    <source>
        <dbReference type="EMBL" id="QEG36848.1"/>
    </source>
</evidence>
<feature type="domain" description="Mechanosensitive ion channel MscS C-terminal" evidence="11">
    <location>
        <begin position="646"/>
        <end position="729"/>
    </location>
</feature>
<evidence type="ECO:0000256" key="8">
    <source>
        <dbReference type="SAM" id="MobiDB-lite"/>
    </source>
</evidence>
<comment type="similarity">
    <text evidence="2">Belongs to the MscS (TC 1.A.23) family.</text>
</comment>
<dbReference type="InterPro" id="IPR011014">
    <property type="entry name" value="MscS_channel_TM-2"/>
</dbReference>
<dbReference type="EMBL" id="CP042913">
    <property type="protein sequence ID" value="QEG36848.1"/>
    <property type="molecule type" value="Genomic_DNA"/>
</dbReference>
<name>A0A5B9QD18_9BACT</name>
<dbReference type="SUPFAM" id="SSF82689">
    <property type="entry name" value="Mechanosensitive channel protein MscS (YggB), C-terminal domain"/>
    <property type="match status" value="1"/>
</dbReference>
<dbReference type="InterPro" id="IPR010920">
    <property type="entry name" value="LSM_dom_sf"/>
</dbReference>
<dbReference type="GO" id="GO:0008381">
    <property type="term" value="F:mechanosensitive monoatomic ion channel activity"/>
    <property type="evidence" value="ECO:0007669"/>
    <property type="project" value="UniProtKB-ARBA"/>
</dbReference>
<dbReference type="Gene3D" id="3.30.70.100">
    <property type="match status" value="1"/>
</dbReference>
<evidence type="ECO:0000259" key="10">
    <source>
        <dbReference type="Pfam" id="PF00924"/>
    </source>
</evidence>
<evidence type="ECO:0000259" key="11">
    <source>
        <dbReference type="Pfam" id="PF21082"/>
    </source>
</evidence>
<evidence type="ECO:0000256" key="4">
    <source>
        <dbReference type="ARBA" id="ARBA00022692"/>
    </source>
</evidence>
<keyword evidence="6 9" id="KW-0472">Membrane</keyword>
<dbReference type="SUPFAM" id="SSF82861">
    <property type="entry name" value="Mechanosensitive channel protein MscS (YggB), transmembrane region"/>
    <property type="match status" value="1"/>
</dbReference>
<feature type="region of interest" description="Disordered" evidence="8">
    <location>
        <begin position="292"/>
        <end position="321"/>
    </location>
</feature>
<gene>
    <name evidence="12" type="primary">mscK_2</name>
    <name evidence="12" type="ORF">Pr1d_41850</name>
</gene>
<evidence type="ECO:0000256" key="3">
    <source>
        <dbReference type="ARBA" id="ARBA00022475"/>
    </source>
</evidence>
<keyword evidence="3" id="KW-1003">Cell membrane</keyword>
<evidence type="ECO:0000256" key="9">
    <source>
        <dbReference type="SAM" id="Phobius"/>
    </source>
</evidence>
<evidence type="ECO:0000313" key="13">
    <source>
        <dbReference type="Proteomes" id="UP000323917"/>
    </source>
</evidence>
<dbReference type="SUPFAM" id="SSF50182">
    <property type="entry name" value="Sm-like ribonucleoproteins"/>
    <property type="match status" value="1"/>
</dbReference>
<evidence type="ECO:0000256" key="5">
    <source>
        <dbReference type="ARBA" id="ARBA00022989"/>
    </source>
</evidence>
<feature type="coiled-coil region" evidence="7">
    <location>
        <begin position="154"/>
        <end position="202"/>
    </location>
</feature>
<dbReference type="PANTHER" id="PTHR30347:SF1">
    <property type="entry name" value="MECHANOSENSITIVE CHANNEL MSCK"/>
    <property type="match status" value="1"/>
</dbReference>
<dbReference type="OrthoDB" id="9809206at2"/>